<dbReference type="Proteomes" id="UP000800200">
    <property type="component" value="Unassembled WGS sequence"/>
</dbReference>
<keyword evidence="3" id="KW-1185">Reference proteome</keyword>
<keyword evidence="1" id="KW-0472">Membrane</keyword>
<dbReference type="EMBL" id="ML994764">
    <property type="protein sequence ID" value="KAF2174854.1"/>
    <property type="molecule type" value="Genomic_DNA"/>
</dbReference>
<evidence type="ECO:0008006" key="4">
    <source>
        <dbReference type="Google" id="ProtNLM"/>
    </source>
</evidence>
<proteinExistence type="predicted"/>
<name>A0A6A6D5Y9_9PEZI</name>
<keyword evidence="1" id="KW-1133">Transmembrane helix</keyword>
<accession>A0A6A6D5Y9</accession>
<reference evidence="2" key="1">
    <citation type="journal article" date="2020" name="Stud. Mycol.">
        <title>101 Dothideomycetes genomes: a test case for predicting lifestyles and emergence of pathogens.</title>
        <authorList>
            <person name="Haridas S."/>
            <person name="Albert R."/>
            <person name="Binder M."/>
            <person name="Bloem J."/>
            <person name="Labutti K."/>
            <person name="Salamov A."/>
            <person name="Andreopoulos B."/>
            <person name="Baker S."/>
            <person name="Barry K."/>
            <person name="Bills G."/>
            <person name="Bluhm B."/>
            <person name="Cannon C."/>
            <person name="Castanera R."/>
            <person name="Culley D."/>
            <person name="Daum C."/>
            <person name="Ezra D."/>
            <person name="Gonzalez J."/>
            <person name="Henrissat B."/>
            <person name="Kuo A."/>
            <person name="Liang C."/>
            <person name="Lipzen A."/>
            <person name="Lutzoni F."/>
            <person name="Magnuson J."/>
            <person name="Mondo S."/>
            <person name="Nolan M."/>
            <person name="Ohm R."/>
            <person name="Pangilinan J."/>
            <person name="Park H.-J."/>
            <person name="Ramirez L."/>
            <person name="Alfaro M."/>
            <person name="Sun H."/>
            <person name="Tritt A."/>
            <person name="Yoshinaga Y."/>
            <person name="Zwiers L.-H."/>
            <person name="Turgeon B."/>
            <person name="Goodwin S."/>
            <person name="Spatafora J."/>
            <person name="Crous P."/>
            <person name="Grigoriev I."/>
        </authorList>
    </citation>
    <scope>NUCLEOTIDE SEQUENCE</scope>
    <source>
        <strain evidence="2">CBS 207.26</strain>
    </source>
</reference>
<evidence type="ECO:0000313" key="3">
    <source>
        <dbReference type="Proteomes" id="UP000800200"/>
    </source>
</evidence>
<keyword evidence="1" id="KW-0812">Transmembrane</keyword>
<protein>
    <recommendedName>
        <fullName evidence="4">Extracellular membrane protein CFEM domain-containing protein</fullName>
    </recommendedName>
</protein>
<feature type="transmembrane region" description="Helical" evidence="1">
    <location>
        <begin position="84"/>
        <end position="103"/>
    </location>
</feature>
<gene>
    <name evidence="2" type="ORF">K469DRAFT_685212</name>
</gene>
<dbReference type="AlphaFoldDB" id="A0A6A6D5Y9"/>
<sequence>MLVRHHDEGIMGRGLRYRTANGANAAQSQCLISNQTCIYKDHDLYVNISKCVKISCTLKEALTVKNVSTICGDPVRDNLTSIQAIHLTLVIIAIISVILQIYARLNFNSVLYIDDWVIILTG</sequence>
<organism evidence="2 3">
    <name type="scientific">Zopfia rhizophila CBS 207.26</name>
    <dbReference type="NCBI Taxonomy" id="1314779"/>
    <lineage>
        <taxon>Eukaryota</taxon>
        <taxon>Fungi</taxon>
        <taxon>Dikarya</taxon>
        <taxon>Ascomycota</taxon>
        <taxon>Pezizomycotina</taxon>
        <taxon>Dothideomycetes</taxon>
        <taxon>Dothideomycetes incertae sedis</taxon>
        <taxon>Zopfiaceae</taxon>
        <taxon>Zopfia</taxon>
    </lineage>
</organism>
<evidence type="ECO:0000256" key="1">
    <source>
        <dbReference type="SAM" id="Phobius"/>
    </source>
</evidence>
<evidence type="ECO:0000313" key="2">
    <source>
        <dbReference type="EMBL" id="KAF2174854.1"/>
    </source>
</evidence>